<reference evidence="1" key="1">
    <citation type="submission" date="2018-05" db="EMBL/GenBank/DDBJ databases">
        <authorList>
            <person name="Lanie J.A."/>
            <person name="Ng W.-L."/>
            <person name="Kazmierczak K.M."/>
            <person name="Andrzejewski T.M."/>
            <person name="Davidsen T.M."/>
            <person name="Wayne K.J."/>
            <person name="Tettelin H."/>
            <person name="Glass J.I."/>
            <person name="Rusch D."/>
            <person name="Podicherti R."/>
            <person name="Tsui H.-C.T."/>
            <person name="Winkler M.E."/>
        </authorList>
    </citation>
    <scope>NUCLEOTIDE SEQUENCE</scope>
</reference>
<dbReference type="AlphaFoldDB" id="A0A382T179"/>
<proteinExistence type="predicted"/>
<accession>A0A382T179</accession>
<evidence type="ECO:0000313" key="1">
    <source>
        <dbReference type="EMBL" id="SVD15914.1"/>
    </source>
</evidence>
<feature type="non-terminal residue" evidence="1">
    <location>
        <position position="1"/>
    </location>
</feature>
<gene>
    <name evidence="1" type="ORF">METZ01_LOCUS368768</name>
</gene>
<dbReference type="EMBL" id="UINC01133148">
    <property type="protein sequence ID" value="SVD15914.1"/>
    <property type="molecule type" value="Genomic_DNA"/>
</dbReference>
<sequence>VNKIELITYINENTTGKIAGRKEITQSDIFISTLPNQFRVSALGRNILKKHFKIYNIEIKSEIAIGTGNQILALDKYLKTPYYLRKSKLVLFEEVPAAELLMIDGDIDLWTENKTF</sequence>
<name>A0A382T179_9ZZZZ</name>
<organism evidence="1">
    <name type="scientific">marine metagenome</name>
    <dbReference type="NCBI Taxonomy" id="408172"/>
    <lineage>
        <taxon>unclassified sequences</taxon>
        <taxon>metagenomes</taxon>
        <taxon>ecological metagenomes</taxon>
    </lineage>
</organism>
<feature type="non-terminal residue" evidence="1">
    <location>
        <position position="116"/>
    </location>
</feature>
<protein>
    <submittedName>
        <fullName evidence="1">Uncharacterized protein</fullName>
    </submittedName>
</protein>